<feature type="transmembrane region" description="Helical" evidence="1">
    <location>
        <begin position="18"/>
        <end position="36"/>
    </location>
</feature>
<gene>
    <name evidence="2" type="ORF">JAZ07_17395</name>
</gene>
<proteinExistence type="predicted"/>
<evidence type="ECO:0000256" key="1">
    <source>
        <dbReference type="SAM" id="Phobius"/>
    </source>
</evidence>
<dbReference type="EMBL" id="JAEPCM010000627">
    <property type="protein sequence ID" value="MCG7948121.1"/>
    <property type="molecule type" value="Genomic_DNA"/>
</dbReference>
<keyword evidence="1" id="KW-0812">Transmembrane</keyword>
<feature type="transmembrane region" description="Helical" evidence="1">
    <location>
        <begin position="132"/>
        <end position="152"/>
    </location>
</feature>
<name>A0A9E4T266_9GAMM</name>
<keyword evidence="1" id="KW-0472">Membrane</keyword>
<keyword evidence="1" id="KW-1133">Transmembrane helix</keyword>
<sequence>MFSSLINKIPNRRPRSEVLIAFALCSLLLGLFYYWLLRAPDSALLLSVIPENRSIAVDPSLATSLGWLPTFLHVFTFSILTVLVLGDRTINFSCALWAIVNAGFEIGQALPGDLIVGLPEFLNLHQYLVSGTFSYLDLMACLLGAVAAWLLLGSISSGPSQKQSDHEMALR</sequence>
<evidence type="ECO:0000313" key="2">
    <source>
        <dbReference type="EMBL" id="MCG7948121.1"/>
    </source>
</evidence>
<organism evidence="2 3">
    <name type="scientific">Candidatus Thiodiazotropha taylori</name>
    <dbReference type="NCBI Taxonomy" id="2792791"/>
    <lineage>
        <taxon>Bacteria</taxon>
        <taxon>Pseudomonadati</taxon>
        <taxon>Pseudomonadota</taxon>
        <taxon>Gammaproteobacteria</taxon>
        <taxon>Chromatiales</taxon>
        <taxon>Sedimenticolaceae</taxon>
        <taxon>Candidatus Thiodiazotropha</taxon>
    </lineage>
</organism>
<reference evidence="2" key="1">
    <citation type="journal article" date="2021" name="Proc. Natl. Acad. Sci. U.S.A.">
        <title>Global biogeography of chemosynthetic symbionts reveals both localized and globally distributed symbiont groups. .</title>
        <authorList>
            <person name="Osvatic J.T."/>
            <person name="Wilkins L.G.E."/>
            <person name="Leibrecht L."/>
            <person name="Leray M."/>
            <person name="Zauner S."/>
            <person name="Polzin J."/>
            <person name="Camacho Y."/>
            <person name="Gros O."/>
            <person name="van Gils J.A."/>
            <person name="Eisen J.A."/>
            <person name="Petersen J.M."/>
            <person name="Yuen B."/>
        </authorList>
    </citation>
    <scope>NUCLEOTIDE SEQUENCE</scope>
    <source>
        <strain evidence="2">MAGclacostrist064TRANS</strain>
    </source>
</reference>
<dbReference type="AlphaFoldDB" id="A0A9E4T266"/>
<feature type="transmembrane region" description="Helical" evidence="1">
    <location>
        <begin position="92"/>
        <end position="112"/>
    </location>
</feature>
<comment type="caution">
    <text evidence="2">The sequence shown here is derived from an EMBL/GenBank/DDBJ whole genome shotgun (WGS) entry which is preliminary data.</text>
</comment>
<accession>A0A9E4T266</accession>
<feature type="transmembrane region" description="Helical" evidence="1">
    <location>
        <begin position="67"/>
        <end position="85"/>
    </location>
</feature>
<dbReference type="Proteomes" id="UP000886667">
    <property type="component" value="Unassembled WGS sequence"/>
</dbReference>
<protein>
    <submittedName>
        <fullName evidence="2">Uncharacterized protein</fullName>
    </submittedName>
</protein>
<evidence type="ECO:0000313" key="3">
    <source>
        <dbReference type="Proteomes" id="UP000886667"/>
    </source>
</evidence>